<reference evidence="1 2" key="1">
    <citation type="submission" date="2014-04" db="EMBL/GenBank/DDBJ databases">
        <authorList>
            <consortium name="DOE Joint Genome Institute"/>
            <person name="Kuo A."/>
            <person name="Gay G."/>
            <person name="Dore J."/>
            <person name="Kohler A."/>
            <person name="Nagy L.G."/>
            <person name="Floudas D."/>
            <person name="Copeland A."/>
            <person name="Barry K.W."/>
            <person name="Cichocki N."/>
            <person name="Veneault-Fourrey C."/>
            <person name="LaButti K."/>
            <person name="Lindquist E.A."/>
            <person name="Lipzen A."/>
            <person name="Lundell T."/>
            <person name="Morin E."/>
            <person name="Murat C."/>
            <person name="Sun H."/>
            <person name="Tunlid A."/>
            <person name="Henrissat B."/>
            <person name="Grigoriev I.V."/>
            <person name="Hibbett D.S."/>
            <person name="Martin F."/>
            <person name="Nordberg H.P."/>
            <person name="Cantor M.N."/>
            <person name="Hua S.X."/>
        </authorList>
    </citation>
    <scope>NUCLEOTIDE SEQUENCE [LARGE SCALE GENOMIC DNA]</scope>
    <source>
        <strain evidence="2">h7</strain>
    </source>
</reference>
<protein>
    <submittedName>
        <fullName evidence="1">Uncharacterized protein</fullName>
    </submittedName>
</protein>
<gene>
    <name evidence="1" type="ORF">M413DRAFT_143791</name>
</gene>
<dbReference type="EMBL" id="KN831779">
    <property type="protein sequence ID" value="KIM42065.1"/>
    <property type="molecule type" value="Genomic_DNA"/>
</dbReference>
<dbReference type="HOGENOM" id="CLU_2333838_0_0_1"/>
<reference evidence="2" key="2">
    <citation type="submission" date="2015-01" db="EMBL/GenBank/DDBJ databases">
        <title>Evolutionary Origins and Diversification of the Mycorrhizal Mutualists.</title>
        <authorList>
            <consortium name="DOE Joint Genome Institute"/>
            <consortium name="Mycorrhizal Genomics Consortium"/>
            <person name="Kohler A."/>
            <person name="Kuo A."/>
            <person name="Nagy L.G."/>
            <person name="Floudas D."/>
            <person name="Copeland A."/>
            <person name="Barry K.W."/>
            <person name="Cichocki N."/>
            <person name="Veneault-Fourrey C."/>
            <person name="LaButti K."/>
            <person name="Lindquist E.A."/>
            <person name="Lipzen A."/>
            <person name="Lundell T."/>
            <person name="Morin E."/>
            <person name="Murat C."/>
            <person name="Riley R."/>
            <person name="Ohm R."/>
            <person name="Sun H."/>
            <person name="Tunlid A."/>
            <person name="Henrissat B."/>
            <person name="Grigoriev I.V."/>
            <person name="Hibbett D.S."/>
            <person name="Martin F."/>
        </authorList>
    </citation>
    <scope>NUCLEOTIDE SEQUENCE [LARGE SCALE GENOMIC DNA]</scope>
    <source>
        <strain evidence="2">h7</strain>
    </source>
</reference>
<evidence type="ECO:0000313" key="1">
    <source>
        <dbReference type="EMBL" id="KIM42065.1"/>
    </source>
</evidence>
<name>A0A0C3BZP4_HEBCY</name>
<proteinExistence type="predicted"/>
<organism evidence="1 2">
    <name type="scientific">Hebeloma cylindrosporum</name>
    <dbReference type="NCBI Taxonomy" id="76867"/>
    <lineage>
        <taxon>Eukaryota</taxon>
        <taxon>Fungi</taxon>
        <taxon>Dikarya</taxon>
        <taxon>Basidiomycota</taxon>
        <taxon>Agaricomycotina</taxon>
        <taxon>Agaricomycetes</taxon>
        <taxon>Agaricomycetidae</taxon>
        <taxon>Agaricales</taxon>
        <taxon>Agaricineae</taxon>
        <taxon>Hymenogastraceae</taxon>
        <taxon>Hebeloma</taxon>
    </lineage>
</organism>
<sequence length="98" mass="11394">MDPRTLSLGHLKSTTTKYLTRIYFWTVYNCIHTASFEQQAGNLVRDCLRRLQVILPSLPPPPRRRPRHVPSKRMPSFTVYCPNIQGVSEDVESAFYEI</sequence>
<accession>A0A0C3BZP4</accession>
<dbReference type="Proteomes" id="UP000053424">
    <property type="component" value="Unassembled WGS sequence"/>
</dbReference>
<dbReference type="AlphaFoldDB" id="A0A0C3BZP4"/>
<evidence type="ECO:0000313" key="2">
    <source>
        <dbReference type="Proteomes" id="UP000053424"/>
    </source>
</evidence>
<keyword evidence="2" id="KW-1185">Reference proteome</keyword>